<organism evidence="3">
    <name type="scientific">Micromonospora sp. HUAS YX12</name>
    <dbReference type="NCBI Taxonomy" id="3156396"/>
    <lineage>
        <taxon>Bacteria</taxon>
        <taxon>Bacillati</taxon>
        <taxon>Actinomycetota</taxon>
        <taxon>Actinomycetes</taxon>
        <taxon>Micromonosporales</taxon>
        <taxon>Micromonosporaceae</taxon>
        <taxon>Micromonospora</taxon>
    </lineage>
</organism>
<gene>
    <name evidence="3" type="ORF">ABIH81_27155</name>
</gene>
<keyword evidence="2" id="KW-0812">Transmembrane</keyword>
<feature type="compositionally biased region" description="Pro residues" evidence="1">
    <location>
        <begin position="13"/>
        <end position="41"/>
    </location>
</feature>
<name>A0AAU7QZE6_9ACTN</name>
<keyword evidence="2" id="KW-0472">Membrane</keyword>
<feature type="region of interest" description="Disordered" evidence="1">
    <location>
        <begin position="1"/>
        <end position="43"/>
    </location>
</feature>
<feature type="transmembrane region" description="Helical" evidence="2">
    <location>
        <begin position="85"/>
        <end position="105"/>
    </location>
</feature>
<reference evidence="3" key="1">
    <citation type="submission" date="2024-06" db="EMBL/GenBank/DDBJ databases">
        <title>Micromonospora sp. strain HUAS YX12 genome sequences.</title>
        <authorList>
            <person name="Mo P."/>
        </authorList>
    </citation>
    <scope>NUCLEOTIDE SEQUENCE</scope>
    <source>
        <strain evidence="3">HUAS YX12</strain>
    </source>
</reference>
<dbReference type="RefSeq" id="WP_349877749.1">
    <property type="nucleotide sequence ID" value="NZ_CP157974.1"/>
</dbReference>
<protein>
    <submittedName>
        <fullName evidence="3">Uncharacterized protein</fullName>
    </submittedName>
</protein>
<dbReference type="AlphaFoldDB" id="A0AAU7QZE6"/>
<accession>A0AAU7QZE6</accession>
<evidence type="ECO:0000256" key="1">
    <source>
        <dbReference type="SAM" id="MobiDB-lite"/>
    </source>
</evidence>
<sequence length="155" mass="16011">MTAIFNPTGPAVAPVPRPAPPQAATPAPAPAATPAPAPAGPVGPVLELPGDAALVPVNRDGRPVGVFVAAGGRVRYRRVVEPDRLVAAATGAFAVAALTAAVAVWSRRRPPSVGTVTMGPGGWVSLRGVPAPRLRPDDRPWWARLLRARRLVVDR</sequence>
<keyword evidence="2" id="KW-1133">Transmembrane helix</keyword>
<proteinExistence type="predicted"/>
<dbReference type="EMBL" id="CP157974">
    <property type="protein sequence ID" value="XBT81284.1"/>
    <property type="molecule type" value="Genomic_DNA"/>
</dbReference>
<evidence type="ECO:0000313" key="3">
    <source>
        <dbReference type="EMBL" id="XBT81284.1"/>
    </source>
</evidence>
<evidence type="ECO:0000256" key="2">
    <source>
        <dbReference type="SAM" id="Phobius"/>
    </source>
</evidence>